<dbReference type="Proteomes" id="UP000539473">
    <property type="component" value="Unassembled WGS sequence"/>
</dbReference>
<gene>
    <name evidence="1" type="ORF">GCM10017781_27950</name>
    <name evidence="2" type="ORF">HNQ07_002859</name>
</gene>
<accession>A0A7W8KFQ0</accession>
<dbReference type="EMBL" id="BNAJ01000007">
    <property type="protein sequence ID" value="GHF49920.1"/>
    <property type="molecule type" value="Genomic_DNA"/>
</dbReference>
<reference evidence="1" key="1">
    <citation type="journal article" date="2014" name="Int. J. Syst. Evol. Microbiol.">
        <title>Complete genome of a new Firmicutes species belonging to the dominant human colonic microbiota ('Ruminococcus bicirculans') reveals two chromosomes and a selective capacity to utilize plant glucans.</title>
        <authorList>
            <consortium name="NISC Comparative Sequencing Program"/>
            <person name="Wegmann U."/>
            <person name="Louis P."/>
            <person name="Goesmann A."/>
            <person name="Henrissat B."/>
            <person name="Duncan S.H."/>
            <person name="Flint H.J."/>
        </authorList>
    </citation>
    <scope>NUCLEOTIDE SEQUENCE</scope>
    <source>
        <strain evidence="1">CGMCC 1.18437</strain>
    </source>
</reference>
<keyword evidence="4" id="KW-1185">Reference proteome</keyword>
<name>A0A7W8KFQ0_9DEIO</name>
<dbReference type="AlphaFoldDB" id="A0A7W8KFQ0"/>
<dbReference type="Proteomes" id="UP000619376">
    <property type="component" value="Unassembled WGS sequence"/>
</dbReference>
<sequence length="88" mass="9635">MLTEAQTHLLRWIRVGSLLERTDTTGSGSAVEYVMGGQMVQPADIAALEAQGLIETLGTWTIRGYGYVRYGLTTFGLTVLHIHEQGEP</sequence>
<evidence type="ECO:0000313" key="3">
    <source>
        <dbReference type="Proteomes" id="UP000539473"/>
    </source>
</evidence>
<proteinExistence type="predicted"/>
<reference evidence="1" key="4">
    <citation type="submission" date="2024-05" db="EMBL/GenBank/DDBJ databases">
        <authorList>
            <person name="Sun Q."/>
            <person name="Zhou Y."/>
        </authorList>
    </citation>
    <scope>NUCLEOTIDE SEQUENCE</scope>
    <source>
        <strain evidence="1">CGMCC 1.18437</strain>
    </source>
</reference>
<evidence type="ECO:0000313" key="1">
    <source>
        <dbReference type="EMBL" id="GHF49920.1"/>
    </source>
</evidence>
<reference evidence="2 3" key="3">
    <citation type="submission" date="2020-08" db="EMBL/GenBank/DDBJ databases">
        <title>Genomic Encyclopedia of Type Strains, Phase IV (KMG-IV): sequencing the most valuable type-strain genomes for metagenomic binning, comparative biology and taxonomic classification.</title>
        <authorList>
            <person name="Goeker M."/>
        </authorList>
    </citation>
    <scope>NUCLEOTIDE SEQUENCE [LARGE SCALE GENOMIC DNA]</scope>
    <source>
        <strain evidence="2 3">DSM 27521</strain>
    </source>
</reference>
<organism evidence="2 3">
    <name type="scientific">Deinococcus metalli</name>
    <dbReference type="NCBI Taxonomy" id="1141878"/>
    <lineage>
        <taxon>Bacteria</taxon>
        <taxon>Thermotogati</taxon>
        <taxon>Deinococcota</taxon>
        <taxon>Deinococci</taxon>
        <taxon>Deinococcales</taxon>
        <taxon>Deinococcaceae</taxon>
        <taxon>Deinococcus</taxon>
    </lineage>
</organism>
<evidence type="ECO:0000313" key="2">
    <source>
        <dbReference type="EMBL" id="MBB5377367.1"/>
    </source>
</evidence>
<reference evidence="4" key="2">
    <citation type="journal article" date="2019" name="Int. J. Syst. Evol. Microbiol.">
        <title>The Global Catalogue of Microorganisms (GCM) 10K type strain sequencing project: providing services to taxonomists for standard genome sequencing and annotation.</title>
        <authorList>
            <consortium name="The Broad Institute Genomics Platform"/>
            <consortium name="The Broad Institute Genome Sequencing Center for Infectious Disease"/>
            <person name="Wu L."/>
            <person name="Ma J."/>
        </authorList>
    </citation>
    <scope>NUCLEOTIDE SEQUENCE [LARGE SCALE GENOMIC DNA]</scope>
    <source>
        <strain evidence="4">CGMCC 1.18437</strain>
    </source>
</reference>
<dbReference type="RefSeq" id="WP_184112866.1">
    <property type="nucleotide sequence ID" value="NZ_BNAJ01000007.1"/>
</dbReference>
<dbReference type="EMBL" id="JACHFK010000007">
    <property type="protein sequence ID" value="MBB5377367.1"/>
    <property type="molecule type" value="Genomic_DNA"/>
</dbReference>
<evidence type="ECO:0000313" key="4">
    <source>
        <dbReference type="Proteomes" id="UP000619376"/>
    </source>
</evidence>
<protein>
    <submittedName>
        <fullName evidence="2">Uncharacterized protein</fullName>
    </submittedName>
</protein>
<comment type="caution">
    <text evidence="2">The sequence shown here is derived from an EMBL/GenBank/DDBJ whole genome shotgun (WGS) entry which is preliminary data.</text>
</comment>